<keyword evidence="10" id="KW-1185">Reference proteome</keyword>
<dbReference type="SUPFAM" id="SSF109604">
    <property type="entry name" value="HD-domain/PDEase-like"/>
    <property type="match status" value="1"/>
</dbReference>
<evidence type="ECO:0000313" key="9">
    <source>
        <dbReference type="EMBL" id="GFR75440.1"/>
    </source>
</evidence>
<protein>
    <submittedName>
        <fullName evidence="9">Holliday junction ATP-dependent DNA helicase RuvA</fullName>
    </submittedName>
</protein>
<proteinExistence type="inferred from homology"/>
<keyword evidence="5" id="KW-0234">DNA repair</keyword>
<dbReference type="Pfam" id="PF07499">
    <property type="entry name" value="RuvA_C"/>
    <property type="match status" value="1"/>
</dbReference>
<dbReference type="Gene3D" id="1.10.3210.10">
    <property type="entry name" value="Hypothetical protein af1432"/>
    <property type="match status" value="1"/>
</dbReference>
<keyword evidence="9" id="KW-0547">Nucleotide-binding</keyword>
<dbReference type="InterPro" id="IPR000085">
    <property type="entry name" value="RuvA"/>
</dbReference>
<keyword evidence="9" id="KW-0378">Hydrolase</keyword>
<dbReference type="InterPro" id="IPR045509">
    <property type="entry name" value="HD_assoc_2"/>
</dbReference>
<dbReference type="GO" id="GO:0006310">
    <property type="term" value="P:DNA recombination"/>
    <property type="evidence" value="ECO:0007669"/>
    <property type="project" value="InterPro"/>
</dbReference>
<accession>A0AAV4FT86</accession>
<dbReference type="InterPro" id="IPR003607">
    <property type="entry name" value="HD/PDEase_dom"/>
</dbReference>
<dbReference type="CDD" id="cd00077">
    <property type="entry name" value="HDc"/>
    <property type="match status" value="1"/>
</dbReference>
<dbReference type="EMBL" id="BMAT01004542">
    <property type="protein sequence ID" value="GFR75440.1"/>
    <property type="molecule type" value="Genomic_DNA"/>
</dbReference>
<dbReference type="GO" id="GO:0005524">
    <property type="term" value="F:ATP binding"/>
    <property type="evidence" value="ECO:0007669"/>
    <property type="project" value="InterPro"/>
</dbReference>
<evidence type="ECO:0000256" key="3">
    <source>
        <dbReference type="ARBA" id="ARBA00022763"/>
    </source>
</evidence>
<evidence type="ECO:0000313" key="10">
    <source>
        <dbReference type="Proteomes" id="UP000762676"/>
    </source>
</evidence>
<dbReference type="InterPro" id="IPR011114">
    <property type="entry name" value="RuvA_C"/>
</dbReference>
<dbReference type="PANTHER" id="PTHR11373:SF4">
    <property type="entry name" value="DEOXYNUCLEOSIDE TRIPHOSPHATE TRIPHOSPHOHYDROLASE SAMHD1"/>
    <property type="match status" value="1"/>
</dbReference>
<feature type="domain" description="Holliday junction DNA helicase RuvA C-terminal" evidence="7">
    <location>
        <begin position="409"/>
        <end position="451"/>
    </location>
</feature>
<evidence type="ECO:0000259" key="6">
    <source>
        <dbReference type="Pfam" id="PF01966"/>
    </source>
</evidence>
<reference evidence="9 10" key="1">
    <citation type="journal article" date="2021" name="Elife">
        <title>Chloroplast acquisition without the gene transfer in kleptoplastic sea slugs, Plakobranchus ocellatus.</title>
        <authorList>
            <person name="Maeda T."/>
            <person name="Takahashi S."/>
            <person name="Yoshida T."/>
            <person name="Shimamura S."/>
            <person name="Takaki Y."/>
            <person name="Nagai Y."/>
            <person name="Toyoda A."/>
            <person name="Suzuki Y."/>
            <person name="Arimoto A."/>
            <person name="Ishii H."/>
            <person name="Satoh N."/>
            <person name="Nishiyama T."/>
            <person name="Hasebe M."/>
            <person name="Maruyama T."/>
            <person name="Minagawa J."/>
            <person name="Obokata J."/>
            <person name="Shigenobu S."/>
        </authorList>
    </citation>
    <scope>NUCLEOTIDE SEQUENCE [LARGE SCALE GENOMIC DNA]</scope>
</reference>
<gene>
    <name evidence="9" type="ORF">ElyMa_002188500</name>
</gene>
<evidence type="ECO:0000256" key="2">
    <source>
        <dbReference type="ARBA" id="ARBA00022490"/>
    </source>
</evidence>
<dbReference type="AlphaFoldDB" id="A0AAV4FT86"/>
<dbReference type="InterPro" id="IPR012340">
    <property type="entry name" value="NA-bd_OB-fold"/>
</dbReference>
<dbReference type="InterPro" id="IPR006674">
    <property type="entry name" value="HD_domain"/>
</dbReference>
<evidence type="ECO:0000256" key="4">
    <source>
        <dbReference type="ARBA" id="ARBA00023125"/>
    </source>
</evidence>
<dbReference type="InterPro" id="IPR050135">
    <property type="entry name" value="dGTPase-like"/>
</dbReference>
<keyword evidence="2" id="KW-0963">Cytoplasm</keyword>
<dbReference type="GO" id="GO:0008832">
    <property type="term" value="F:dGTPase activity"/>
    <property type="evidence" value="ECO:0007669"/>
    <property type="project" value="TreeGrafter"/>
</dbReference>
<dbReference type="GO" id="GO:0003677">
    <property type="term" value="F:DNA binding"/>
    <property type="evidence" value="ECO:0007669"/>
    <property type="project" value="UniProtKB-KW"/>
</dbReference>
<dbReference type="GO" id="GO:0006281">
    <property type="term" value="P:DNA repair"/>
    <property type="evidence" value="ECO:0007669"/>
    <property type="project" value="UniProtKB-KW"/>
</dbReference>
<dbReference type="NCBIfam" id="TIGR00084">
    <property type="entry name" value="ruvA"/>
    <property type="match status" value="1"/>
</dbReference>
<dbReference type="Pfam" id="PF01966">
    <property type="entry name" value="HD"/>
    <property type="match status" value="1"/>
</dbReference>
<dbReference type="SUPFAM" id="SSF47781">
    <property type="entry name" value="RuvA domain 2-like"/>
    <property type="match status" value="1"/>
</dbReference>
<dbReference type="InterPro" id="IPR036267">
    <property type="entry name" value="RuvA_C_sf"/>
</dbReference>
<dbReference type="PANTHER" id="PTHR11373">
    <property type="entry name" value="DEOXYNUCLEOSIDE TRIPHOSPHATE TRIPHOSPHOHYDROLASE"/>
    <property type="match status" value="1"/>
</dbReference>
<evidence type="ECO:0000256" key="1">
    <source>
        <dbReference type="ARBA" id="ARBA00005776"/>
    </source>
</evidence>
<sequence>MHLAQKTIDVFKKKGIEITREEEQGLLIAMLLHDIGHGPFSHALELSIINTSHEQISMMFIEQLNLEFDGKLTIAIEILKKKYKKPFLCQLVSGQIDLDRLDYLKRDSFYTGIPEGSIHQDRIISMMHVHNGKMVFEKKAIYSIESFLLARRFMYWQVYYHKINLLAEHLLVNILKRAKDIFALGRLDTENKRLEYFLNRKPFVKKDTDTVKAFSELDDMDIFGSVKSWRYSNDKVLSTLSQMLVNRELPTVEILDEMPYSKDMDSLKKMTAEKYFISLEEADYFVFIGKIENLTYDKNNECLKLHTYLHITDDSHTLYGFFDKAERQIFKLLISVSGVGTATARTMLSSMHPTKIKQAIINDDTRSITTVKGIGLKTAKRIVIDLRDKMLKQFPDDLQPEHSHPNKLEALSALEVLGFLPKQSEKVVDSILKGGENISVEELIKRALKRL</sequence>
<evidence type="ECO:0000256" key="5">
    <source>
        <dbReference type="ARBA" id="ARBA00023204"/>
    </source>
</evidence>
<feature type="domain" description="HD-associated" evidence="8">
    <location>
        <begin position="120"/>
        <end position="177"/>
    </location>
</feature>
<dbReference type="SUPFAM" id="SSF46929">
    <property type="entry name" value="DNA helicase RuvA subunit, C-terminal domain"/>
    <property type="match status" value="1"/>
</dbReference>
<comment type="similarity">
    <text evidence="1">Belongs to the SAMHD1 family.</text>
</comment>
<dbReference type="HAMAP" id="MF_00031">
    <property type="entry name" value="DNA_HJ_migration_RuvA"/>
    <property type="match status" value="1"/>
</dbReference>
<name>A0AAV4FT86_9GAST</name>
<organism evidence="9 10">
    <name type="scientific">Elysia marginata</name>
    <dbReference type="NCBI Taxonomy" id="1093978"/>
    <lineage>
        <taxon>Eukaryota</taxon>
        <taxon>Metazoa</taxon>
        <taxon>Spiralia</taxon>
        <taxon>Lophotrochozoa</taxon>
        <taxon>Mollusca</taxon>
        <taxon>Gastropoda</taxon>
        <taxon>Heterobranchia</taxon>
        <taxon>Euthyneura</taxon>
        <taxon>Panpulmonata</taxon>
        <taxon>Sacoglossa</taxon>
        <taxon>Placobranchoidea</taxon>
        <taxon>Plakobranchidae</taxon>
        <taxon>Elysia</taxon>
    </lineage>
</organism>
<dbReference type="Gene3D" id="1.10.150.20">
    <property type="entry name" value="5' to 3' exonuclease, C-terminal subdomain"/>
    <property type="match status" value="1"/>
</dbReference>
<dbReference type="GO" id="GO:0006203">
    <property type="term" value="P:dGTP catabolic process"/>
    <property type="evidence" value="ECO:0007669"/>
    <property type="project" value="TreeGrafter"/>
</dbReference>
<evidence type="ECO:0000259" key="7">
    <source>
        <dbReference type="Pfam" id="PF07499"/>
    </source>
</evidence>
<dbReference type="Gene3D" id="2.40.50.140">
    <property type="entry name" value="Nucleic acid-binding proteins"/>
    <property type="match status" value="1"/>
</dbReference>
<dbReference type="CDD" id="cd14332">
    <property type="entry name" value="UBA_RuvA_C"/>
    <property type="match status" value="1"/>
</dbReference>
<keyword evidence="9" id="KW-0347">Helicase</keyword>
<keyword evidence="3" id="KW-0227">DNA damage</keyword>
<dbReference type="Pfam" id="PF19276">
    <property type="entry name" value="HD_assoc_2"/>
    <property type="match status" value="1"/>
</dbReference>
<comment type="caution">
    <text evidence="9">The sequence shown here is derived from an EMBL/GenBank/DDBJ whole genome shotgun (WGS) entry which is preliminary data.</text>
</comment>
<dbReference type="Gene3D" id="1.10.8.10">
    <property type="entry name" value="DNA helicase RuvA subunit, C-terminal domain"/>
    <property type="match status" value="1"/>
</dbReference>
<dbReference type="Proteomes" id="UP000762676">
    <property type="component" value="Unassembled WGS sequence"/>
</dbReference>
<keyword evidence="9" id="KW-0067">ATP-binding</keyword>
<evidence type="ECO:0000259" key="8">
    <source>
        <dbReference type="Pfam" id="PF19276"/>
    </source>
</evidence>
<dbReference type="Pfam" id="PF14520">
    <property type="entry name" value="HHH_5"/>
    <property type="match status" value="1"/>
</dbReference>
<dbReference type="InterPro" id="IPR010994">
    <property type="entry name" value="RuvA_2-like"/>
</dbReference>
<keyword evidence="4" id="KW-0238">DNA-binding</keyword>
<dbReference type="GO" id="GO:0009378">
    <property type="term" value="F:four-way junction helicase activity"/>
    <property type="evidence" value="ECO:0007669"/>
    <property type="project" value="InterPro"/>
</dbReference>
<dbReference type="GO" id="GO:0009379">
    <property type="term" value="C:Holliday junction helicase complex"/>
    <property type="evidence" value="ECO:0007669"/>
    <property type="project" value="InterPro"/>
</dbReference>
<feature type="domain" description="HD" evidence="6">
    <location>
        <begin position="20"/>
        <end position="68"/>
    </location>
</feature>